<protein>
    <submittedName>
        <fullName evidence="12">6-phospho-beta-glucosidase</fullName>
    </submittedName>
</protein>
<sequence length="433" mass="48432">MSNKLKIAIIGSGSTYTPELIEGMIKRKDILPIDELVLMDIDARKLEIVGGICKRMIQTENLPCRVVMTQNLDEALLNASFVLCQIRVGKLPARVLDETIPLKYNLIGQETCGIGGFFKAMRTIPVMLHIAQRMKELCPDAWLINFSNPAGIITEALLNHSGVKMLGLCNVPFNMFKSIRETLQAEHASFTYVGLNHLSWITAIEQDGKDYLKTALEMGLNSEAMKNIPSSGFSKELVQMAGAIPSSYLEYYYFKDKKLNLLKESELTRGEKCMQIEEELLNIYSDSQLHTKPDLLSTRGGANYSEVAISLVDAIYNDKQEIHVVNLLNKGALDFMEDSDAVEVCAVIGKDGAEPIKVHDFRNKHIIDYMRMVKAYERETVAAAVSGSEDAAMRALLMNPLVGDYNAALNCFNELKEAHKDYLPLFFAKETQK</sequence>
<organism evidence="12 13">
    <name type="scientific">Paenibacillus sedimenti</name>
    <dbReference type="NCBI Taxonomy" id="2770274"/>
    <lineage>
        <taxon>Bacteria</taxon>
        <taxon>Bacillati</taxon>
        <taxon>Bacillota</taxon>
        <taxon>Bacilli</taxon>
        <taxon>Bacillales</taxon>
        <taxon>Paenibacillaceae</taxon>
        <taxon>Paenibacillus</taxon>
    </lineage>
</organism>
<keyword evidence="8" id="KW-0408">Iron</keyword>
<reference evidence="12" key="1">
    <citation type="submission" date="2020-09" db="EMBL/GenBank/DDBJ databases">
        <title>Draft Genome Sequence of Paenibacillus sp. WST5.</title>
        <authorList>
            <person name="Bao Z."/>
        </authorList>
    </citation>
    <scope>NUCLEOTIDE SEQUENCE</scope>
    <source>
        <strain evidence="12">WST5</strain>
    </source>
</reference>
<evidence type="ECO:0000256" key="6">
    <source>
        <dbReference type="ARBA" id="ARBA00023295"/>
    </source>
</evidence>
<feature type="binding site" evidence="7">
    <location>
        <position position="148"/>
    </location>
    <ligand>
        <name>substrate</name>
    </ligand>
</feature>
<comment type="caution">
    <text evidence="12">The sequence shown here is derived from an EMBL/GenBank/DDBJ whole genome shotgun (WGS) entry which is preliminary data.</text>
</comment>
<dbReference type="InterPro" id="IPR022616">
    <property type="entry name" value="Glyco_hydro_4_C"/>
</dbReference>
<feature type="binding site" evidence="8">
    <location>
        <position position="169"/>
    </location>
    <ligand>
        <name>Mn(2+)</name>
        <dbReference type="ChEBI" id="CHEBI:29035"/>
    </ligand>
</feature>
<evidence type="ECO:0000313" key="12">
    <source>
        <dbReference type="EMBL" id="MBD0382672.1"/>
    </source>
</evidence>
<dbReference type="GO" id="GO:0005975">
    <property type="term" value="P:carbohydrate metabolic process"/>
    <property type="evidence" value="ECO:0007669"/>
    <property type="project" value="InterPro"/>
</dbReference>
<dbReference type="Gene3D" id="3.90.110.10">
    <property type="entry name" value="Lactate dehydrogenase/glycoside hydrolase, family 4, C-terminal"/>
    <property type="match status" value="1"/>
</dbReference>
<dbReference type="SUPFAM" id="SSF56327">
    <property type="entry name" value="LDH C-terminal domain-like"/>
    <property type="match status" value="1"/>
</dbReference>
<evidence type="ECO:0000256" key="10">
    <source>
        <dbReference type="RuleBase" id="RU361152"/>
    </source>
</evidence>
<keyword evidence="13" id="KW-1185">Reference proteome</keyword>
<feature type="binding site" evidence="8">
    <location>
        <position position="197"/>
    </location>
    <ligand>
        <name>Mn(2+)</name>
        <dbReference type="ChEBI" id="CHEBI:29035"/>
    </ligand>
</feature>
<evidence type="ECO:0000259" key="11">
    <source>
        <dbReference type="Pfam" id="PF11975"/>
    </source>
</evidence>
<dbReference type="InterPro" id="IPR036291">
    <property type="entry name" value="NAD(P)-bd_dom_sf"/>
</dbReference>
<dbReference type="CDD" id="cd05296">
    <property type="entry name" value="GH4_P_beta_glucosidase"/>
    <property type="match status" value="1"/>
</dbReference>
<dbReference type="EMBL" id="JACVVD010000008">
    <property type="protein sequence ID" value="MBD0382672.1"/>
    <property type="molecule type" value="Genomic_DNA"/>
</dbReference>
<keyword evidence="4 10" id="KW-0520">NAD</keyword>
<dbReference type="AlphaFoldDB" id="A0A926KSE1"/>
<name>A0A926KSE1_9BACL</name>
<dbReference type="InterPro" id="IPR015955">
    <property type="entry name" value="Lactate_DH/Glyco_Ohase_4_C"/>
</dbReference>
<comment type="similarity">
    <text evidence="1 10">Belongs to the glycosyl hydrolase 4 family.</text>
</comment>
<evidence type="ECO:0000256" key="7">
    <source>
        <dbReference type="PIRSR" id="PIRSR601088-2"/>
    </source>
</evidence>
<dbReference type="GO" id="GO:0016616">
    <property type="term" value="F:oxidoreductase activity, acting on the CH-OH group of donors, NAD or NADP as acceptor"/>
    <property type="evidence" value="ECO:0007669"/>
    <property type="project" value="InterPro"/>
</dbReference>
<keyword evidence="8" id="KW-0533">Nickel</keyword>
<proteinExistence type="inferred from homology"/>
<comment type="cofactor">
    <cofactor evidence="10">
        <name>NAD(+)</name>
        <dbReference type="ChEBI" id="CHEBI:57540"/>
    </cofactor>
    <text evidence="10">Binds 1 NAD(+) per subunit.</text>
</comment>
<evidence type="ECO:0000313" key="13">
    <source>
        <dbReference type="Proteomes" id="UP000650466"/>
    </source>
</evidence>
<keyword evidence="5 8" id="KW-0464">Manganese</keyword>
<dbReference type="GO" id="GO:0004553">
    <property type="term" value="F:hydrolase activity, hydrolyzing O-glycosyl compounds"/>
    <property type="evidence" value="ECO:0007669"/>
    <property type="project" value="InterPro"/>
</dbReference>
<evidence type="ECO:0000256" key="8">
    <source>
        <dbReference type="PIRSR" id="PIRSR601088-3"/>
    </source>
</evidence>
<dbReference type="InterPro" id="IPR001088">
    <property type="entry name" value="Glyco_hydro_4"/>
</dbReference>
<feature type="binding site" evidence="7">
    <location>
        <position position="94"/>
    </location>
    <ligand>
        <name>substrate</name>
    </ligand>
</feature>
<dbReference type="SUPFAM" id="SSF51735">
    <property type="entry name" value="NAD(P)-binding Rossmann-fold domains"/>
    <property type="match status" value="1"/>
</dbReference>
<evidence type="ECO:0000256" key="5">
    <source>
        <dbReference type="ARBA" id="ARBA00023211"/>
    </source>
</evidence>
<dbReference type="PANTHER" id="PTHR32092:SF5">
    <property type="entry name" value="6-PHOSPHO-BETA-GLUCOSIDASE"/>
    <property type="match status" value="1"/>
</dbReference>
<dbReference type="Pfam" id="PF02056">
    <property type="entry name" value="Glyco_hydro_4"/>
    <property type="match status" value="1"/>
</dbReference>
<keyword evidence="3 10" id="KW-0378">Hydrolase</keyword>
<dbReference type="Gene3D" id="3.40.50.720">
    <property type="entry name" value="NAD(P)-binding Rossmann-like Domain"/>
    <property type="match status" value="1"/>
</dbReference>
<evidence type="ECO:0000256" key="2">
    <source>
        <dbReference type="ARBA" id="ARBA00022723"/>
    </source>
</evidence>
<dbReference type="InterPro" id="IPR019802">
    <property type="entry name" value="GlycHydrolase_4_CS"/>
</dbReference>
<keyword evidence="8" id="KW-0170">Cobalt</keyword>
<evidence type="ECO:0000256" key="4">
    <source>
        <dbReference type="ARBA" id="ARBA00023027"/>
    </source>
</evidence>
<dbReference type="PANTHER" id="PTHR32092">
    <property type="entry name" value="6-PHOSPHO-BETA-GLUCOSIDASE-RELATED"/>
    <property type="match status" value="1"/>
</dbReference>
<feature type="site" description="Increases basicity of active site Tyr" evidence="9">
    <location>
        <position position="110"/>
    </location>
</feature>
<feature type="domain" description="Glycosyl hydrolase family 4 C-terminal" evidence="11">
    <location>
        <begin position="192"/>
        <end position="402"/>
    </location>
</feature>
<evidence type="ECO:0000256" key="3">
    <source>
        <dbReference type="ARBA" id="ARBA00022801"/>
    </source>
</evidence>
<dbReference type="RefSeq" id="WP_188176463.1">
    <property type="nucleotide sequence ID" value="NZ_JACVVD010000008.1"/>
</dbReference>
<dbReference type="Pfam" id="PF11975">
    <property type="entry name" value="Glyco_hydro_4C"/>
    <property type="match status" value="1"/>
</dbReference>
<dbReference type="PROSITE" id="PS01324">
    <property type="entry name" value="GLYCOSYL_HYDROL_F4"/>
    <property type="match status" value="1"/>
</dbReference>
<evidence type="ECO:0000256" key="1">
    <source>
        <dbReference type="ARBA" id="ARBA00010141"/>
    </source>
</evidence>
<keyword evidence="6 10" id="KW-0326">Glycosidase</keyword>
<keyword evidence="2 8" id="KW-0479">Metal-binding</keyword>
<evidence type="ECO:0000256" key="9">
    <source>
        <dbReference type="PIRSR" id="PIRSR601088-4"/>
    </source>
</evidence>
<dbReference type="Proteomes" id="UP000650466">
    <property type="component" value="Unassembled WGS sequence"/>
</dbReference>
<gene>
    <name evidence="12" type="ORF">ICC18_21370</name>
</gene>
<accession>A0A926KSE1</accession>
<dbReference type="PRINTS" id="PR00732">
    <property type="entry name" value="GLHYDRLASE4"/>
</dbReference>
<dbReference type="GO" id="GO:0046872">
    <property type="term" value="F:metal ion binding"/>
    <property type="evidence" value="ECO:0007669"/>
    <property type="project" value="UniProtKB-KW"/>
</dbReference>